<protein>
    <submittedName>
        <fullName evidence="2">Uncharacterized protein</fullName>
    </submittedName>
</protein>
<feature type="chain" id="PRO_5045485232" evidence="1">
    <location>
        <begin position="24"/>
        <end position="146"/>
    </location>
</feature>
<evidence type="ECO:0000313" key="2">
    <source>
        <dbReference type="EMBL" id="MCW4471348.1"/>
    </source>
</evidence>
<evidence type="ECO:0000313" key="3">
    <source>
        <dbReference type="Proteomes" id="UP001209922"/>
    </source>
</evidence>
<accession>A0ABT3JS87</accession>
<keyword evidence="3" id="KW-1185">Reference proteome</keyword>
<feature type="signal peptide" evidence="1">
    <location>
        <begin position="1"/>
        <end position="23"/>
    </location>
</feature>
<dbReference type="EMBL" id="JAPCHY010000002">
    <property type="protein sequence ID" value="MCW4471348.1"/>
    <property type="molecule type" value="Genomic_DNA"/>
</dbReference>
<sequence length="146" mass="15402">MFPSKLLLIAACLLATVCTPLQATQPPPPLADAEVISIASAHWPNGESGRARVVVLARGYEHVSSEVVAQWLEPGEEAADGWRVAAARELVAPGFNTLASLQLVPTGNAVRVELAGHHTYQPEVAIACVFELSANGEVRVLDPCGE</sequence>
<keyword evidence="1" id="KW-0732">Signal</keyword>
<dbReference type="Proteomes" id="UP001209922">
    <property type="component" value="Unassembled WGS sequence"/>
</dbReference>
<organism evidence="2 3">
    <name type="scientific">Xanthomonas chitinilytica</name>
    <dbReference type="NCBI Taxonomy" id="2989819"/>
    <lineage>
        <taxon>Bacteria</taxon>
        <taxon>Pseudomonadati</taxon>
        <taxon>Pseudomonadota</taxon>
        <taxon>Gammaproteobacteria</taxon>
        <taxon>Lysobacterales</taxon>
        <taxon>Lysobacteraceae</taxon>
        <taxon>Xanthomonas</taxon>
    </lineage>
</organism>
<comment type="caution">
    <text evidence="2">The sequence shown here is derived from an EMBL/GenBank/DDBJ whole genome shotgun (WGS) entry which is preliminary data.</text>
</comment>
<name>A0ABT3JS87_9XANT</name>
<gene>
    <name evidence="2" type="ORF">OK345_02370</name>
</gene>
<reference evidence="2 3" key="1">
    <citation type="submission" date="2022-10" db="EMBL/GenBank/DDBJ databases">
        <title>Xanthomonas sp. H13-6.</title>
        <authorList>
            <person name="Liu X."/>
            <person name="Deng Z."/>
            <person name="Jiang Y."/>
            <person name="Yu T."/>
            <person name="Ai J."/>
        </authorList>
    </citation>
    <scope>NUCLEOTIDE SEQUENCE [LARGE SCALE GENOMIC DNA]</scope>
    <source>
        <strain evidence="2 3">H13-6</strain>
    </source>
</reference>
<dbReference type="RefSeq" id="WP_265126307.1">
    <property type="nucleotide sequence ID" value="NZ_JAPCHY010000002.1"/>
</dbReference>
<evidence type="ECO:0000256" key="1">
    <source>
        <dbReference type="SAM" id="SignalP"/>
    </source>
</evidence>
<proteinExistence type="predicted"/>